<keyword evidence="2" id="KW-0677">Repeat</keyword>
<dbReference type="EMBL" id="CAXDID020000335">
    <property type="protein sequence ID" value="CAL6078609.1"/>
    <property type="molecule type" value="Genomic_DNA"/>
</dbReference>
<dbReference type="Pfam" id="PF12799">
    <property type="entry name" value="LRR_4"/>
    <property type="match status" value="2"/>
</dbReference>
<dbReference type="Proteomes" id="UP001642409">
    <property type="component" value="Unassembled WGS sequence"/>
</dbReference>
<dbReference type="EMBL" id="CATOUU010000205">
    <property type="protein sequence ID" value="CAI9920925.1"/>
    <property type="molecule type" value="Genomic_DNA"/>
</dbReference>
<dbReference type="PROSITE" id="PS51450">
    <property type="entry name" value="LRR"/>
    <property type="match status" value="7"/>
</dbReference>
<dbReference type="InterPro" id="IPR003591">
    <property type="entry name" value="Leu-rich_rpt_typical-subtyp"/>
</dbReference>
<dbReference type="PRINTS" id="PR00019">
    <property type="entry name" value="LEURICHRPT"/>
</dbReference>
<evidence type="ECO:0000256" key="2">
    <source>
        <dbReference type="ARBA" id="ARBA00022737"/>
    </source>
</evidence>
<organism evidence="3">
    <name type="scientific">Hexamita inflata</name>
    <dbReference type="NCBI Taxonomy" id="28002"/>
    <lineage>
        <taxon>Eukaryota</taxon>
        <taxon>Metamonada</taxon>
        <taxon>Diplomonadida</taxon>
        <taxon>Hexamitidae</taxon>
        <taxon>Hexamitinae</taxon>
        <taxon>Hexamita</taxon>
    </lineage>
</organism>
<dbReference type="PANTHER" id="PTHR46652:SF3">
    <property type="entry name" value="LEUCINE-RICH REPEAT-CONTAINING PROTEIN 9"/>
    <property type="match status" value="1"/>
</dbReference>
<dbReference type="InterPro" id="IPR050836">
    <property type="entry name" value="SDS22/Internalin_LRR"/>
</dbReference>
<dbReference type="AlphaFoldDB" id="A0AA86NKV4"/>
<dbReference type="InterPro" id="IPR032675">
    <property type="entry name" value="LRR_dom_sf"/>
</dbReference>
<keyword evidence="5" id="KW-1185">Reference proteome</keyword>
<reference evidence="3" key="1">
    <citation type="submission" date="2023-06" db="EMBL/GenBank/DDBJ databases">
        <authorList>
            <person name="Kurt Z."/>
        </authorList>
    </citation>
    <scope>NUCLEOTIDE SEQUENCE</scope>
</reference>
<evidence type="ECO:0000313" key="5">
    <source>
        <dbReference type="Proteomes" id="UP001642409"/>
    </source>
</evidence>
<sequence length="541" mass="62290">MQDNEDQKQKRCLVTEQTRFTDDDVRNSTQFEGENIALAQVDKVPTQAVSLIFSNCSLYSCKGLNFHVLVTHLDLSSNFLDSLPGLSGLNLEYVDLSGNLLTDVSTLSTCNQIQVLKLNNNQILKLDLVQNLPKLTELEFRNNQVQFLKPVITHQNFNVKWLSTQKQVLIQQLMELLKVSKEEAMQFQSEWEPWKYIASMLIRYRDKVINGSYNDWIASQNKPTENDILNRFGAEQLKEEIRILKKQFIEPNAIAEQKFKAKYENMIQLKTWITIFDVSENDSKKIVYIQNCERETFGRNVRISCDSKDSQTVLNKIKNINATFKVEVEEFRQLQIENDNELEDLSFVNEFNIQKLVVESCKNVTFYGVANVKVLHAYNCGIQSIEGIQNWNQLLELNLYNNKLESVAQLENLTQLKVLNLGLLPFSKNQIQNVEPLKGLVNLTNLDLSENQIQNVEPLRGLVNLTSLDLSSNQIENVEPLRGLVNLTTLSLSFNLIQNVEPLKGLVNLTNLNLQFNQIKDFSPIQNHPNFEKYEPQPQDL</sequence>
<evidence type="ECO:0000313" key="4">
    <source>
        <dbReference type="EMBL" id="CAL6078609.1"/>
    </source>
</evidence>
<name>A0AA86NKV4_9EUKA</name>
<dbReference type="SMART" id="SM00369">
    <property type="entry name" value="LRR_TYP"/>
    <property type="match status" value="6"/>
</dbReference>
<dbReference type="InterPro" id="IPR025875">
    <property type="entry name" value="Leu-rich_rpt_4"/>
</dbReference>
<dbReference type="Gene3D" id="3.80.10.10">
    <property type="entry name" value="Ribonuclease Inhibitor"/>
    <property type="match status" value="2"/>
</dbReference>
<reference evidence="4 5" key="2">
    <citation type="submission" date="2024-07" db="EMBL/GenBank/DDBJ databases">
        <authorList>
            <person name="Akdeniz Z."/>
        </authorList>
    </citation>
    <scope>NUCLEOTIDE SEQUENCE [LARGE SCALE GENOMIC DNA]</scope>
</reference>
<comment type="caution">
    <text evidence="3">The sequence shown here is derived from an EMBL/GenBank/DDBJ whole genome shotgun (WGS) entry which is preliminary data.</text>
</comment>
<proteinExistence type="predicted"/>
<protein>
    <submittedName>
        <fullName evidence="3">Leucine-rich repeat domain-containing protein</fullName>
    </submittedName>
    <submittedName>
        <fullName evidence="4">Leucine-rich_repeat domain-containing protein</fullName>
    </submittedName>
</protein>
<dbReference type="PANTHER" id="PTHR46652">
    <property type="entry name" value="LEUCINE-RICH REPEAT AND IQ DOMAIN-CONTAINING PROTEIN 1-RELATED"/>
    <property type="match status" value="1"/>
</dbReference>
<dbReference type="InterPro" id="IPR001611">
    <property type="entry name" value="Leu-rich_rpt"/>
</dbReference>
<keyword evidence="1" id="KW-0433">Leucine-rich repeat</keyword>
<gene>
    <name evidence="4" type="ORF">HINF_LOCUS58986</name>
    <name evidence="3" type="ORF">HINF_LOCUS8570</name>
</gene>
<evidence type="ECO:0000313" key="3">
    <source>
        <dbReference type="EMBL" id="CAI9920925.1"/>
    </source>
</evidence>
<evidence type="ECO:0000256" key="1">
    <source>
        <dbReference type="ARBA" id="ARBA00022614"/>
    </source>
</evidence>
<dbReference type="SMART" id="SM00365">
    <property type="entry name" value="LRR_SD22"/>
    <property type="match status" value="9"/>
</dbReference>
<dbReference type="SUPFAM" id="SSF52058">
    <property type="entry name" value="L domain-like"/>
    <property type="match status" value="2"/>
</dbReference>
<accession>A0AA86NKV4</accession>